<evidence type="ECO:0000313" key="3">
    <source>
        <dbReference type="Proteomes" id="UP000321083"/>
    </source>
</evidence>
<proteinExistence type="predicted"/>
<organism evidence="2 3">
    <name type="scientific">Planctomyces bekefii</name>
    <dbReference type="NCBI Taxonomy" id="1653850"/>
    <lineage>
        <taxon>Bacteria</taxon>
        <taxon>Pseudomonadati</taxon>
        <taxon>Planctomycetota</taxon>
        <taxon>Planctomycetia</taxon>
        <taxon>Planctomycetales</taxon>
        <taxon>Planctomycetaceae</taxon>
        <taxon>Planctomyces</taxon>
    </lineage>
</organism>
<dbReference type="AlphaFoldDB" id="A0A5C6M6N2"/>
<gene>
    <name evidence="2" type="ORF">E3A20_10450</name>
</gene>
<feature type="compositionally biased region" description="Basic and acidic residues" evidence="1">
    <location>
        <begin position="12"/>
        <end position="26"/>
    </location>
</feature>
<keyword evidence="3" id="KW-1185">Reference proteome</keyword>
<protein>
    <submittedName>
        <fullName evidence="2">Uncharacterized protein</fullName>
    </submittedName>
</protein>
<feature type="region of interest" description="Disordered" evidence="1">
    <location>
        <begin position="1"/>
        <end position="34"/>
    </location>
</feature>
<name>A0A5C6M6N2_9PLAN</name>
<dbReference type="Proteomes" id="UP000321083">
    <property type="component" value="Unassembled WGS sequence"/>
</dbReference>
<feature type="non-terminal residue" evidence="2">
    <location>
        <position position="1"/>
    </location>
</feature>
<reference evidence="2 3" key="2">
    <citation type="submission" date="2019-08" db="EMBL/GenBank/DDBJ databases">
        <authorList>
            <person name="Henke P."/>
        </authorList>
    </citation>
    <scope>NUCLEOTIDE SEQUENCE [LARGE SCALE GENOMIC DNA]</scope>
    <source>
        <strain evidence="2">Phe10_nw2017</strain>
    </source>
</reference>
<reference evidence="2 3" key="1">
    <citation type="submission" date="2019-08" db="EMBL/GenBank/DDBJ databases">
        <title>100 year-old enigma solved: identification of Planctomyces bekefii, the type genus and species of the phylum Planctomycetes.</title>
        <authorList>
            <person name="Svetlana D.N."/>
            <person name="Overmann J."/>
        </authorList>
    </citation>
    <scope>NUCLEOTIDE SEQUENCE [LARGE SCALE GENOMIC DNA]</scope>
    <source>
        <strain evidence="2">Phe10_nw2017</strain>
    </source>
</reference>
<comment type="caution">
    <text evidence="2">The sequence shown here is derived from an EMBL/GenBank/DDBJ whole genome shotgun (WGS) entry which is preliminary data.</text>
</comment>
<sequence length="34" mass="3736">NSSSVNHAKHAGMRERATMQEVRDQRTGAVRIAA</sequence>
<evidence type="ECO:0000313" key="2">
    <source>
        <dbReference type="EMBL" id="TWW09825.1"/>
    </source>
</evidence>
<evidence type="ECO:0000256" key="1">
    <source>
        <dbReference type="SAM" id="MobiDB-lite"/>
    </source>
</evidence>
<accession>A0A5C6M6N2</accession>
<dbReference type="EMBL" id="SRHE01000169">
    <property type="protein sequence ID" value="TWW09825.1"/>
    <property type="molecule type" value="Genomic_DNA"/>
</dbReference>